<comment type="caution">
    <text evidence="2">The sequence shown here is derived from an EMBL/GenBank/DDBJ whole genome shotgun (WGS) entry which is preliminary data.</text>
</comment>
<gene>
    <name evidence="2" type="ORF">CKO40_19045</name>
</gene>
<dbReference type="Pfam" id="PF19540">
    <property type="entry name" value="DUF6064"/>
    <property type="match status" value="1"/>
</dbReference>
<feature type="transmembrane region" description="Helical" evidence="1">
    <location>
        <begin position="31"/>
        <end position="50"/>
    </location>
</feature>
<name>A0AAJ0U777_9GAMM</name>
<dbReference type="AlphaFoldDB" id="A0AAJ0U777"/>
<evidence type="ECO:0000256" key="1">
    <source>
        <dbReference type="SAM" id="Phobius"/>
    </source>
</evidence>
<accession>A0AAJ0U777</accession>
<keyword evidence="1" id="KW-0472">Membrane</keyword>
<evidence type="ECO:0008006" key="4">
    <source>
        <dbReference type="Google" id="ProtNLM"/>
    </source>
</evidence>
<sequence length="231" mass="25609">MADWLSYSITDFLPFTQETFLRLAERYNLRFGLAVIVGGFSGILSLWLLWQPRRWRQRVVLAAFGASWLWISWAYQIEMLAPLLWAAELFALAFALQSGLLLAAAALMYPEPAPRLVTDRLGPGRWLGYGMLTFAVLVLPLVELAAGRAWSMVALFGTAPDTTAIGTLGLAALMAPRLRLLLMPVPILWCLISAVLRLGLIDPLWLVPGLAAVVGIIVIGLDAWTRRTHRQ</sequence>
<feature type="transmembrane region" description="Helical" evidence="1">
    <location>
        <begin position="152"/>
        <end position="173"/>
    </location>
</feature>
<keyword evidence="3" id="KW-1185">Reference proteome</keyword>
<protein>
    <recommendedName>
        <fullName evidence="4">MFS transporter permease</fullName>
    </recommendedName>
</protein>
<feature type="transmembrane region" description="Helical" evidence="1">
    <location>
        <begin position="59"/>
        <end position="77"/>
    </location>
</feature>
<feature type="transmembrane region" description="Helical" evidence="1">
    <location>
        <begin position="126"/>
        <end position="146"/>
    </location>
</feature>
<keyword evidence="1" id="KW-0812">Transmembrane</keyword>
<reference evidence="2" key="1">
    <citation type="submission" date="2017-08" db="EMBL/GenBank/DDBJ databases">
        <authorList>
            <person name="Imhoff J.F."/>
            <person name="Rahn T."/>
            <person name="Kuenzel S."/>
            <person name="Neulinger S.C."/>
        </authorList>
    </citation>
    <scope>NUCLEOTIDE SEQUENCE</scope>
    <source>
        <strain evidence="2">DSM 11080</strain>
    </source>
</reference>
<dbReference type="InterPro" id="IPR045708">
    <property type="entry name" value="DUF6064"/>
</dbReference>
<feature type="transmembrane region" description="Helical" evidence="1">
    <location>
        <begin position="205"/>
        <end position="224"/>
    </location>
</feature>
<evidence type="ECO:0000313" key="2">
    <source>
        <dbReference type="EMBL" id="MBK1706584.1"/>
    </source>
</evidence>
<feature type="transmembrane region" description="Helical" evidence="1">
    <location>
        <begin position="180"/>
        <end position="199"/>
    </location>
</feature>
<organism evidence="2 3">
    <name type="scientific">Halochromatium glycolicum</name>
    <dbReference type="NCBI Taxonomy" id="85075"/>
    <lineage>
        <taxon>Bacteria</taxon>
        <taxon>Pseudomonadati</taxon>
        <taxon>Pseudomonadota</taxon>
        <taxon>Gammaproteobacteria</taxon>
        <taxon>Chromatiales</taxon>
        <taxon>Chromatiaceae</taxon>
        <taxon>Halochromatium</taxon>
    </lineage>
</organism>
<evidence type="ECO:0000313" key="3">
    <source>
        <dbReference type="Proteomes" id="UP001296776"/>
    </source>
</evidence>
<keyword evidence="1" id="KW-1133">Transmembrane helix</keyword>
<dbReference type="RefSeq" id="WP_200348037.1">
    <property type="nucleotide sequence ID" value="NZ_NRSJ01000045.1"/>
</dbReference>
<dbReference type="Proteomes" id="UP001296776">
    <property type="component" value="Unassembled WGS sequence"/>
</dbReference>
<feature type="transmembrane region" description="Helical" evidence="1">
    <location>
        <begin position="83"/>
        <end position="105"/>
    </location>
</feature>
<dbReference type="EMBL" id="NRSJ01000045">
    <property type="protein sequence ID" value="MBK1706584.1"/>
    <property type="molecule type" value="Genomic_DNA"/>
</dbReference>
<reference evidence="2" key="2">
    <citation type="journal article" date="2020" name="Microorganisms">
        <title>Osmotic Adaptation and Compatible Solute Biosynthesis of Phototrophic Bacteria as Revealed from Genome Analyses.</title>
        <authorList>
            <person name="Imhoff J.F."/>
            <person name="Rahn T."/>
            <person name="Kunzel S."/>
            <person name="Keller A."/>
            <person name="Neulinger S.C."/>
        </authorList>
    </citation>
    <scope>NUCLEOTIDE SEQUENCE</scope>
    <source>
        <strain evidence="2">DSM 11080</strain>
    </source>
</reference>
<proteinExistence type="predicted"/>